<dbReference type="EMBL" id="MFLM01000019">
    <property type="protein sequence ID" value="OGG67910.1"/>
    <property type="molecule type" value="Genomic_DNA"/>
</dbReference>
<dbReference type="Proteomes" id="UP000177107">
    <property type="component" value="Unassembled WGS sequence"/>
</dbReference>
<dbReference type="SUPFAM" id="SSF53623">
    <property type="entry name" value="MurD-like peptide ligases, catalytic domain"/>
    <property type="match status" value="1"/>
</dbReference>
<feature type="domain" description="Mur ligase central" evidence="4">
    <location>
        <begin position="35"/>
        <end position="231"/>
    </location>
</feature>
<feature type="domain" description="Mur ligase C-terminal" evidence="3">
    <location>
        <begin position="254"/>
        <end position="376"/>
    </location>
</feature>
<dbReference type="Pfam" id="PF08245">
    <property type="entry name" value="Mur_ligase_M"/>
    <property type="match status" value="1"/>
</dbReference>
<dbReference type="GO" id="GO:0051301">
    <property type="term" value="P:cell division"/>
    <property type="evidence" value="ECO:0007669"/>
    <property type="project" value="UniProtKB-KW"/>
</dbReference>
<dbReference type="Pfam" id="PF02875">
    <property type="entry name" value="Mur_ligase_C"/>
    <property type="match status" value="1"/>
</dbReference>
<dbReference type="GO" id="GO:0005524">
    <property type="term" value="F:ATP binding"/>
    <property type="evidence" value="ECO:0007669"/>
    <property type="project" value="InterPro"/>
</dbReference>
<evidence type="ECO:0000256" key="1">
    <source>
        <dbReference type="ARBA" id="ARBA00005898"/>
    </source>
</evidence>
<keyword evidence="2" id="KW-0131">Cell cycle</keyword>
<dbReference type="PANTHER" id="PTHR23135:SF4">
    <property type="entry name" value="UDP-N-ACETYLMURAMOYL-L-ALANYL-D-GLUTAMATE--2,6-DIAMINOPIMELATE LIGASE MURE HOMOLOG, CHLOROPLASTIC"/>
    <property type="match status" value="1"/>
</dbReference>
<evidence type="ECO:0000259" key="4">
    <source>
        <dbReference type="Pfam" id="PF08245"/>
    </source>
</evidence>
<keyword evidence="2" id="KW-0573">Peptidoglycan synthesis</keyword>
<dbReference type="UniPathway" id="UPA00219"/>
<comment type="similarity">
    <text evidence="1">Belongs to the MurCDEF family. MurE subfamily.</text>
</comment>
<evidence type="ECO:0000259" key="3">
    <source>
        <dbReference type="Pfam" id="PF02875"/>
    </source>
</evidence>
<dbReference type="AlphaFoldDB" id="A0A1F6E2Z4"/>
<organism evidence="5 6">
    <name type="scientific">Candidatus Kaiserbacteria bacterium RIFCSPHIGHO2_02_FULL_56_30</name>
    <dbReference type="NCBI Taxonomy" id="1798499"/>
    <lineage>
        <taxon>Bacteria</taxon>
        <taxon>Candidatus Kaiseribacteriota</taxon>
    </lineage>
</organism>
<reference evidence="5 6" key="1">
    <citation type="journal article" date="2016" name="Nat. Commun.">
        <title>Thousands of microbial genomes shed light on interconnected biogeochemical processes in an aquifer system.</title>
        <authorList>
            <person name="Anantharaman K."/>
            <person name="Brown C.T."/>
            <person name="Hug L.A."/>
            <person name="Sharon I."/>
            <person name="Castelle C.J."/>
            <person name="Probst A.J."/>
            <person name="Thomas B.C."/>
            <person name="Singh A."/>
            <person name="Wilkins M.J."/>
            <person name="Karaoz U."/>
            <person name="Brodie E.L."/>
            <person name="Williams K.H."/>
            <person name="Hubbard S.S."/>
            <person name="Banfield J.F."/>
        </authorList>
    </citation>
    <scope>NUCLEOTIDE SEQUENCE [LARGE SCALE GENOMIC DNA]</scope>
</reference>
<proteinExistence type="inferred from homology"/>
<dbReference type="STRING" id="1798499.A3C95_00230"/>
<dbReference type="NCBIfam" id="TIGR01085">
    <property type="entry name" value="murE"/>
    <property type="match status" value="1"/>
</dbReference>
<dbReference type="SUPFAM" id="SSF53244">
    <property type="entry name" value="MurD-like peptide ligases, peptide-binding domain"/>
    <property type="match status" value="1"/>
</dbReference>
<dbReference type="GO" id="GO:0008360">
    <property type="term" value="P:regulation of cell shape"/>
    <property type="evidence" value="ECO:0007669"/>
    <property type="project" value="UniProtKB-KW"/>
</dbReference>
<comment type="caution">
    <text evidence="5">The sequence shown here is derived from an EMBL/GenBank/DDBJ whole genome shotgun (WGS) entry which is preliminary data.</text>
</comment>
<gene>
    <name evidence="5" type="ORF">A3C95_00230</name>
</gene>
<dbReference type="InterPro" id="IPR036565">
    <property type="entry name" value="Mur-like_cat_sf"/>
</dbReference>
<dbReference type="PANTHER" id="PTHR23135">
    <property type="entry name" value="MUR LIGASE FAMILY MEMBER"/>
    <property type="match status" value="1"/>
</dbReference>
<dbReference type="InterPro" id="IPR005761">
    <property type="entry name" value="UDP-N-AcMur-Glu-dNH2Pim_ligase"/>
</dbReference>
<accession>A0A1F6E2Z4</accession>
<protein>
    <recommendedName>
        <fullName evidence="7">UDP-N-acetylmuramoyl-L-alanyl-D-glutamate--2, 6-diaminopimelate ligase</fullName>
    </recommendedName>
</protein>
<name>A0A1F6E2Z4_9BACT</name>
<dbReference type="InterPro" id="IPR036615">
    <property type="entry name" value="Mur_ligase_C_dom_sf"/>
</dbReference>
<evidence type="ECO:0000313" key="6">
    <source>
        <dbReference type="Proteomes" id="UP000177107"/>
    </source>
</evidence>
<sequence length="408" mass="44757">MNLRRLLLTPYHFAWALFSALFYDFPASKIVVVGITGTKGKSSVAEMLHAVLSAAGHKTALAGTIRFAIGADSKPNLYKMTLPGRGFIQRFLARAVREGATHAIVELTSESALQYRHQFLSLNALIFTNLQKEHVEAHGSFEKYFAAKYELGKELVASPKRPRAIVANTDDARGKNFLSLPVEERVPFSLADLDNLQVSEKGVAFAYRGTLFEVPQPGRFSAMNALAAIKAAEFLDVPLATCARALGALVRIPGRAERIEAGQSFAVVVDYAHTPDSLRALYGAFPNRRKICVLGNTGGGRDRWKRPEMGRIAEEACAEVILTNEDPYDENPERIVHDIMAGMRRPHSIIMDRRTAIHAALEKARAGDAVLITGKGTDPYIMGPAGTKMPWSDGEVVREELEKLLAKS</sequence>
<dbReference type="Gene3D" id="3.40.1190.10">
    <property type="entry name" value="Mur-like, catalytic domain"/>
    <property type="match status" value="1"/>
</dbReference>
<evidence type="ECO:0000256" key="2">
    <source>
        <dbReference type="RuleBase" id="RU004135"/>
    </source>
</evidence>
<keyword evidence="2" id="KW-0132">Cell division</keyword>
<keyword evidence="2" id="KW-0133">Cell shape</keyword>
<dbReference type="Gene3D" id="3.90.190.20">
    <property type="entry name" value="Mur ligase, C-terminal domain"/>
    <property type="match status" value="1"/>
</dbReference>
<keyword evidence="2" id="KW-0961">Cell wall biogenesis/degradation</keyword>
<evidence type="ECO:0008006" key="7">
    <source>
        <dbReference type="Google" id="ProtNLM"/>
    </source>
</evidence>
<dbReference type="InterPro" id="IPR004101">
    <property type="entry name" value="Mur_ligase_C"/>
</dbReference>
<dbReference type="GO" id="GO:0005737">
    <property type="term" value="C:cytoplasm"/>
    <property type="evidence" value="ECO:0007669"/>
    <property type="project" value="UniProtKB-SubCell"/>
</dbReference>
<evidence type="ECO:0000313" key="5">
    <source>
        <dbReference type="EMBL" id="OGG67910.1"/>
    </source>
</evidence>
<dbReference type="GO" id="GO:0009252">
    <property type="term" value="P:peptidoglycan biosynthetic process"/>
    <property type="evidence" value="ECO:0007669"/>
    <property type="project" value="UniProtKB-UniPathway"/>
</dbReference>
<comment type="pathway">
    <text evidence="2">Cell wall biogenesis; peptidoglycan biosynthesis.</text>
</comment>
<dbReference type="GO" id="GO:0016881">
    <property type="term" value="F:acid-amino acid ligase activity"/>
    <property type="evidence" value="ECO:0007669"/>
    <property type="project" value="InterPro"/>
</dbReference>
<comment type="subcellular location">
    <subcellularLocation>
        <location evidence="2">Cytoplasm</location>
    </subcellularLocation>
</comment>
<dbReference type="GO" id="GO:0071555">
    <property type="term" value="P:cell wall organization"/>
    <property type="evidence" value="ECO:0007669"/>
    <property type="project" value="UniProtKB-KW"/>
</dbReference>
<dbReference type="InterPro" id="IPR013221">
    <property type="entry name" value="Mur_ligase_cen"/>
</dbReference>